<dbReference type="InterPro" id="IPR006977">
    <property type="entry name" value="Yip1_dom"/>
</dbReference>
<protein>
    <recommendedName>
        <fullName evidence="6">Protein YIPF</fullName>
    </recommendedName>
</protein>
<feature type="domain" description="Yip1" evidence="8">
    <location>
        <begin position="82"/>
        <end position="243"/>
    </location>
</feature>
<reference evidence="10" key="2">
    <citation type="submission" date="2015-08" db="UniProtKB">
        <authorList>
            <consortium name="WormBaseParasite"/>
        </authorList>
    </citation>
    <scope>IDENTIFICATION</scope>
</reference>
<evidence type="ECO:0000256" key="7">
    <source>
        <dbReference type="SAM" id="MobiDB-lite"/>
    </source>
</evidence>
<feature type="transmembrane region" description="Helical" evidence="6">
    <location>
        <begin position="228"/>
        <end position="250"/>
    </location>
</feature>
<feature type="transmembrane region" description="Helical" evidence="6">
    <location>
        <begin position="131"/>
        <end position="155"/>
    </location>
</feature>
<evidence type="ECO:0000256" key="4">
    <source>
        <dbReference type="ARBA" id="ARBA00022989"/>
    </source>
</evidence>
<feature type="transmembrane region" description="Helical" evidence="6">
    <location>
        <begin position="99"/>
        <end position="119"/>
    </location>
</feature>
<organism evidence="9 10">
    <name type="scientific">Strongyloides venezuelensis</name>
    <name type="common">Threadworm</name>
    <dbReference type="NCBI Taxonomy" id="75913"/>
    <lineage>
        <taxon>Eukaryota</taxon>
        <taxon>Metazoa</taxon>
        <taxon>Ecdysozoa</taxon>
        <taxon>Nematoda</taxon>
        <taxon>Chromadorea</taxon>
        <taxon>Rhabditida</taxon>
        <taxon>Tylenchina</taxon>
        <taxon>Panagrolaimomorpha</taxon>
        <taxon>Strongyloidoidea</taxon>
        <taxon>Strongyloididae</taxon>
        <taxon>Strongyloides</taxon>
    </lineage>
</organism>
<proteinExistence type="inferred from homology"/>
<dbReference type="GO" id="GO:0031267">
    <property type="term" value="F:small GTPase binding"/>
    <property type="evidence" value="ECO:0007669"/>
    <property type="project" value="InterPro"/>
</dbReference>
<comment type="similarity">
    <text evidence="2 6">Belongs to the YIP1 family.</text>
</comment>
<feature type="transmembrane region" description="Helical" evidence="6">
    <location>
        <begin position="194"/>
        <end position="216"/>
    </location>
</feature>
<dbReference type="WBParaSite" id="SVE_0141300.1">
    <property type="protein sequence ID" value="SVE_0141300.1"/>
    <property type="gene ID" value="SVE_0141300"/>
</dbReference>
<reference evidence="9" key="1">
    <citation type="submission" date="2014-07" db="EMBL/GenBank/DDBJ databases">
        <authorList>
            <person name="Martin A.A"/>
            <person name="De Silva N."/>
        </authorList>
    </citation>
    <scope>NUCLEOTIDE SEQUENCE</scope>
</reference>
<keyword evidence="3 6" id="KW-0812">Transmembrane</keyword>
<dbReference type="PANTHER" id="PTHR12822:SF2">
    <property type="entry name" value="PROTEIN YIPF"/>
    <property type="match status" value="1"/>
</dbReference>
<dbReference type="PANTHER" id="PTHR12822">
    <property type="entry name" value="PROTEIN YIPF"/>
    <property type="match status" value="1"/>
</dbReference>
<name>A0A0K0EY06_STRVS</name>
<accession>A0A0K0EY06</accession>
<sequence>MDNNTTLDFLSFNNPPGDGNFEPSFSENIRNFSSSNRNNVNSPNDGNKKGGSYLDSIQNYFNIDTNLFLNRLYFSIVPLKKSNFILDVIENNPDIYGPLWILLTLVLSIGVTNSLVHFFNTYGEQSTEVDFQMITAIFTLLSFYITLVPLGLYFYMSYNRAATNYTYMEVLCTYGYNLTVLVPISIFYHFNFSILRTSLIIIAIIITCAVLYNTFWPALKNLDKRNEAMMVMVLIIIFQVVVVSLLKVYYLDTLSPIKMADDKSSIIFPHTQGSSLVQGTNVNENGTLAQSDKQNDRVTTVLQTVTHTVKLVGETIKTSIDNNVVIQGEKKEGDKRLANDSTVPPIITPSIDLNGTRN</sequence>
<evidence type="ECO:0000313" key="10">
    <source>
        <dbReference type="WBParaSite" id="SVE_0141300.1"/>
    </source>
</evidence>
<feature type="transmembrane region" description="Helical" evidence="6">
    <location>
        <begin position="167"/>
        <end position="188"/>
    </location>
</feature>
<evidence type="ECO:0000256" key="6">
    <source>
        <dbReference type="RuleBase" id="RU361264"/>
    </source>
</evidence>
<evidence type="ECO:0000256" key="1">
    <source>
        <dbReference type="ARBA" id="ARBA00004141"/>
    </source>
</evidence>
<dbReference type="GO" id="GO:0000139">
    <property type="term" value="C:Golgi membrane"/>
    <property type="evidence" value="ECO:0007669"/>
    <property type="project" value="UniProtKB-SubCell"/>
</dbReference>
<keyword evidence="9" id="KW-1185">Reference proteome</keyword>
<keyword evidence="4 6" id="KW-1133">Transmembrane helix</keyword>
<dbReference type="InterPro" id="IPR039765">
    <property type="entry name" value="Yip5/YIPF1/YIPF2"/>
</dbReference>
<dbReference type="GO" id="GO:0016192">
    <property type="term" value="P:vesicle-mediated transport"/>
    <property type="evidence" value="ECO:0007669"/>
    <property type="project" value="InterPro"/>
</dbReference>
<evidence type="ECO:0000259" key="8">
    <source>
        <dbReference type="Pfam" id="PF04893"/>
    </source>
</evidence>
<evidence type="ECO:0000256" key="2">
    <source>
        <dbReference type="ARBA" id="ARBA00010596"/>
    </source>
</evidence>
<dbReference type="Proteomes" id="UP000035680">
    <property type="component" value="Unassembled WGS sequence"/>
</dbReference>
<evidence type="ECO:0000256" key="3">
    <source>
        <dbReference type="ARBA" id="ARBA00022692"/>
    </source>
</evidence>
<dbReference type="Pfam" id="PF04893">
    <property type="entry name" value="Yip1"/>
    <property type="match status" value="1"/>
</dbReference>
<dbReference type="STRING" id="75913.A0A0K0EY06"/>
<dbReference type="AlphaFoldDB" id="A0A0K0EY06"/>
<evidence type="ECO:0000313" key="9">
    <source>
        <dbReference type="Proteomes" id="UP000035680"/>
    </source>
</evidence>
<evidence type="ECO:0000256" key="5">
    <source>
        <dbReference type="ARBA" id="ARBA00023136"/>
    </source>
</evidence>
<keyword evidence="5 6" id="KW-0472">Membrane</keyword>
<feature type="region of interest" description="Disordered" evidence="7">
    <location>
        <begin position="335"/>
        <end position="358"/>
    </location>
</feature>
<comment type="subcellular location">
    <subcellularLocation>
        <location evidence="6">Golgi apparatus membrane</location>
        <topology evidence="6">Multi-pass membrane protein</topology>
    </subcellularLocation>
    <subcellularLocation>
        <location evidence="1">Membrane</location>
        <topology evidence="1">Multi-pass membrane protein</topology>
    </subcellularLocation>
</comment>